<sequence length="550" mass="57537">MSYVFAQPAAIATAAAELTGIGSTISEATAAAAGPTTEILTAAADEVSTAIAKLFNAFGQECQLISAQLGTLHSEFTQRLAAAANYFIAAEDINTATLAQVATAGLYAPSTPPGLPAVFNEYTAIVMGGTGMPIPSASYLAAIDTLFVQHIQPGAIASALFTPEELYPITGVKSLPFQTSVQEGLQILDTAIWQQINAGNHVTVFGYSQSAVMASLEMQHFISLGPNAPHPDQINFILTGNEMNPNGGILARIPGLNIASVGLPFYGATPDNPYYTTTYTIEYDGFADFPRYPLNVLSDVNAVFGILTLHRMYPDLTPAQIAAATQLTTEGPTTNTYYMIRTENLPLLDPVRAIPVVGQPLAALIQPDLKVLVNLGYGDPNYGYSTSPANVPTPFGLFPDVPFPVIADALVAGAHQGMNDFSATLPTALSTLPTISAPEFSPYLQSIVPPPPPPVPATPVNIANTIASVVSTGYSVLLPTADLGLAFITTLPAYNLTLFVSQLAQGNLVSAIELPLAATFGLGALAGMIEFIAIAEAAIEISQDLQSLTF</sequence>
<dbReference type="InterPro" id="IPR013228">
    <property type="entry name" value="PE-PPE_C"/>
</dbReference>
<dbReference type="OrthoDB" id="4568361at2"/>
<dbReference type="InterPro" id="IPR038332">
    <property type="entry name" value="PPE_sf"/>
</dbReference>
<protein>
    <submittedName>
        <fullName evidence="3">Putative PPE family protein PPE42</fullName>
    </submittedName>
</protein>
<dbReference type="EMBL" id="LR130759">
    <property type="protein sequence ID" value="VDM86761.1"/>
    <property type="molecule type" value="Genomic_DNA"/>
</dbReference>
<dbReference type="KEGG" id="mbai:MB901379_00286"/>
<dbReference type="RefSeq" id="WP_158014974.1">
    <property type="nucleotide sequence ID" value="NZ_CBCSKE010000014.1"/>
</dbReference>
<evidence type="ECO:0000313" key="3">
    <source>
        <dbReference type="EMBL" id="VDM86761.1"/>
    </source>
</evidence>
<organism evidence="3 4">
    <name type="scientific">Mycobacterium basiliense</name>
    <dbReference type="NCBI Taxonomy" id="2094119"/>
    <lineage>
        <taxon>Bacteria</taxon>
        <taxon>Bacillati</taxon>
        <taxon>Actinomycetota</taxon>
        <taxon>Actinomycetes</taxon>
        <taxon>Mycobacteriales</taxon>
        <taxon>Mycobacteriaceae</taxon>
        <taxon>Mycobacterium</taxon>
    </lineage>
</organism>
<dbReference type="InterPro" id="IPR029058">
    <property type="entry name" value="AB_hydrolase_fold"/>
</dbReference>
<accession>A0A3S4C871</accession>
<dbReference type="Pfam" id="PF00934">
    <property type="entry name" value="PE"/>
    <property type="match status" value="1"/>
</dbReference>
<name>A0A3S4C871_9MYCO</name>
<proteinExistence type="predicted"/>
<dbReference type="SUPFAM" id="SSF140459">
    <property type="entry name" value="PE/PPE dimer-like"/>
    <property type="match status" value="1"/>
</dbReference>
<dbReference type="Proteomes" id="UP000269998">
    <property type="component" value="Chromosome"/>
</dbReference>
<dbReference type="Gene3D" id="3.40.50.1820">
    <property type="entry name" value="alpha/beta hydrolase"/>
    <property type="match status" value="1"/>
</dbReference>
<keyword evidence="4" id="KW-1185">Reference proteome</keyword>
<dbReference type="Pfam" id="PF08237">
    <property type="entry name" value="PE-PPE"/>
    <property type="match status" value="1"/>
</dbReference>
<reference evidence="4" key="1">
    <citation type="submission" date="2018-02" db="EMBL/GenBank/DDBJ databases">
        <authorList>
            <person name="Seth-Smith MB H."/>
            <person name="Seth-Smith H."/>
        </authorList>
    </citation>
    <scope>NUCLEOTIDE SEQUENCE [LARGE SCALE GENOMIC DNA]</scope>
</reference>
<dbReference type="SUPFAM" id="SSF53474">
    <property type="entry name" value="alpha/beta-Hydrolases"/>
    <property type="match status" value="1"/>
</dbReference>
<evidence type="ECO:0000259" key="2">
    <source>
        <dbReference type="Pfam" id="PF08237"/>
    </source>
</evidence>
<feature type="domain" description="PE-PPE" evidence="2">
    <location>
        <begin position="153"/>
        <end position="377"/>
    </location>
</feature>
<dbReference type="InterPro" id="IPR000084">
    <property type="entry name" value="PE-PGRS_N"/>
</dbReference>
<dbReference type="Gene3D" id="1.10.287.850">
    <property type="entry name" value="HP0062-like domain"/>
    <property type="match status" value="1"/>
</dbReference>
<evidence type="ECO:0000313" key="4">
    <source>
        <dbReference type="Proteomes" id="UP000269998"/>
    </source>
</evidence>
<gene>
    <name evidence="3" type="ORF">MB901379_00286</name>
</gene>
<feature type="domain" description="PE" evidence="1">
    <location>
        <begin position="4"/>
        <end position="93"/>
    </location>
</feature>
<evidence type="ECO:0000259" key="1">
    <source>
        <dbReference type="Pfam" id="PF00934"/>
    </source>
</evidence>
<dbReference type="AlphaFoldDB" id="A0A3S4C871"/>